<evidence type="ECO:0000313" key="1">
    <source>
        <dbReference type="EMBL" id="KAK0611445.1"/>
    </source>
</evidence>
<dbReference type="AlphaFoldDB" id="A0AA39U5K5"/>
<accession>A0AA39U5K5</accession>
<evidence type="ECO:0008006" key="3">
    <source>
        <dbReference type="Google" id="ProtNLM"/>
    </source>
</evidence>
<keyword evidence="2" id="KW-1185">Reference proteome</keyword>
<dbReference type="Proteomes" id="UP001175000">
    <property type="component" value="Unassembled WGS sequence"/>
</dbReference>
<gene>
    <name evidence="1" type="ORF">B0T14DRAFT_571331</name>
</gene>
<proteinExistence type="predicted"/>
<comment type="caution">
    <text evidence="1">The sequence shown here is derived from an EMBL/GenBank/DDBJ whole genome shotgun (WGS) entry which is preliminary data.</text>
</comment>
<protein>
    <recommendedName>
        <fullName evidence="3">Fungal N-terminal domain-containing protein</fullName>
    </recommendedName>
</protein>
<dbReference type="EMBL" id="JAULSU010000007">
    <property type="protein sequence ID" value="KAK0611445.1"/>
    <property type="molecule type" value="Genomic_DNA"/>
</dbReference>
<sequence>MELAAAILGVTDIAARTGSKVWSLSHALLDAPDDFHRLGDDITRTQQFFGEVKEGTLCLKNHRLVARFGEESEDQRDFQRLLSDGADLLQRIEGIIDKLIQVNGQGVDGPRELGKRGKIHWIGVVRKEIASLKEGATGGAGRHLSPPHGAKLSETTSTEIQSSIEHSRDDIKQHINRTLAITYTRLDQSIHASGGHTRVHMDSRLRYLESNIITVVKRSLTDELSPIKTWLPKKKEFKSALLAT</sequence>
<evidence type="ECO:0000313" key="2">
    <source>
        <dbReference type="Proteomes" id="UP001175000"/>
    </source>
</evidence>
<organism evidence="1 2">
    <name type="scientific">Immersiella caudata</name>
    <dbReference type="NCBI Taxonomy" id="314043"/>
    <lineage>
        <taxon>Eukaryota</taxon>
        <taxon>Fungi</taxon>
        <taxon>Dikarya</taxon>
        <taxon>Ascomycota</taxon>
        <taxon>Pezizomycotina</taxon>
        <taxon>Sordariomycetes</taxon>
        <taxon>Sordariomycetidae</taxon>
        <taxon>Sordariales</taxon>
        <taxon>Lasiosphaeriaceae</taxon>
        <taxon>Immersiella</taxon>
    </lineage>
</organism>
<name>A0AA39U5K5_9PEZI</name>
<reference evidence="1" key="1">
    <citation type="submission" date="2023-06" db="EMBL/GenBank/DDBJ databases">
        <title>Genome-scale phylogeny and comparative genomics of the fungal order Sordariales.</title>
        <authorList>
            <consortium name="Lawrence Berkeley National Laboratory"/>
            <person name="Hensen N."/>
            <person name="Bonometti L."/>
            <person name="Westerberg I."/>
            <person name="Brannstrom I.O."/>
            <person name="Guillou S."/>
            <person name="Cros-Aarteil S."/>
            <person name="Calhoun S."/>
            <person name="Haridas S."/>
            <person name="Kuo A."/>
            <person name="Mondo S."/>
            <person name="Pangilinan J."/>
            <person name="Riley R."/>
            <person name="Labutti K."/>
            <person name="Andreopoulos B."/>
            <person name="Lipzen A."/>
            <person name="Chen C."/>
            <person name="Yanf M."/>
            <person name="Daum C."/>
            <person name="Ng V."/>
            <person name="Clum A."/>
            <person name="Steindorff A."/>
            <person name="Ohm R."/>
            <person name="Martin F."/>
            <person name="Silar P."/>
            <person name="Natvig D."/>
            <person name="Lalanne C."/>
            <person name="Gautier V."/>
            <person name="Ament-Velasquez S.L."/>
            <person name="Kruys A."/>
            <person name="Hutchinson M.I."/>
            <person name="Powell A.J."/>
            <person name="Barry K."/>
            <person name="Miller A.N."/>
            <person name="Grigoriev I.V."/>
            <person name="Debuchy R."/>
            <person name="Gladieux P."/>
            <person name="Thoren M.H."/>
            <person name="Johannesson H."/>
        </authorList>
    </citation>
    <scope>NUCLEOTIDE SEQUENCE</scope>
    <source>
        <strain evidence="1">CBS 606.72</strain>
    </source>
</reference>